<protein>
    <submittedName>
        <fullName evidence="2">Uncharacterized protein</fullName>
    </submittedName>
</protein>
<evidence type="ECO:0000313" key="3">
    <source>
        <dbReference type="Proteomes" id="UP001445076"/>
    </source>
</evidence>
<organism evidence="2 3">
    <name type="scientific">Cherax quadricarinatus</name>
    <name type="common">Australian red claw crayfish</name>
    <dbReference type="NCBI Taxonomy" id="27406"/>
    <lineage>
        <taxon>Eukaryota</taxon>
        <taxon>Metazoa</taxon>
        <taxon>Ecdysozoa</taxon>
        <taxon>Arthropoda</taxon>
        <taxon>Crustacea</taxon>
        <taxon>Multicrustacea</taxon>
        <taxon>Malacostraca</taxon>
        <taxon>Eumalacostraca</taxon>
        <taxon>Eucarida</taxon>
        <taxon>Decapoda</taxon>
        <taxon>Pleocyemata</taxon>
        <taxon>Astacidea</taxon>
        <taxon>Parastacoidea</taxon>
        <taxon>Parastacidae</taxon>
        <taxon>Cherax</taxon>
    </lineage>
</organism>
<feature type="compositionally biased region" description="Low complexity" evidence="1">
    <location>
        <begin position="33"/>
        <end position="55"/>
    </location>
</feature>
<proteinExistence type="predicted"/>
<name>A0AAW0W2L8_CHEQU</name>
<feature type="region of interest" description="Disordered" evidence="1">
    <location>
        <begin position="33"/>
        <end position="60"/>
    </location>
</feature>
<comment type="caution">
    <text evidence="2">The sequence shown here is derived from an EMBL/GenBank/DDBJ whole genome shotgun (WGS) entry which is preliminary data.</text>
</comment>
<dbReference type="EMBL" id="JARKIK010000088">
    <property type="protein sequence ID" value="KAK8723663.1"/>
    <property type="molecule type" value="Genomic_DNA"/>
</dbReference>
<reference evidence="2 3" key="1">
    <citation type="journal article" date="2024" name="BMC Genomics">
        <title>Genome assembly of redclaw crayfish (Cherax quadricarinatus) provides insights into its immune adaptation and hypoxia tolerance.</title>
        <authorList>
            <person name="Liu Z."/>
            <person name="Zheng J."/>
            <person name="Li H."/>
            <person name="Fang K."/>
            <person name="Wang S."/>
            <person name="He J."/>
            <person name="Zhou D."/>
            <person name="Weng S."/>
            <person name="Chi M."/>
            <person name="Gu Z."/>
            <person name="He J."/>
            <person name="Li F."/>
            <person name="Wang M."/>
        </authorList>
    </citation>
    <scope>NUCLEOTIDE SEQUENCE [LARGE SCALE GENOMIC DNA]</scope>
    <source>
        <strain evidence="2">ZL_2023a</strain>
    </source>
</reference>
<evidence type="ECO:0000313" key="2">
    <source>
        <dbReference type="EMBL" id="KAK8723663.1"/>
    </source>
</evidence>
<dbReference type="Proteomes" id="UP001445076">
    <property type="component" value="Unassembled WGS sequence"/>
</dbReference>
<keyword evidence="3" id="KW-1185">Reference proteome</keyword>
<feature type="region of interest" description="Disordered" evidence="1">
    <location>
        <begin position="76"/>
        <end position="108"/>
    </location>
</feature>
<feature type="compositionally biased region" description="Gly residues" evidence="1">
    <location>
        <begin position="79"/>
        <end position="89"/>
    </location>
</feature>
<gene>
    <name evidence="2" type="ORF">OTU49_011483</name>
</gene>
<sequence>MSEVLLEEFRVIERGGASSVEDIRRLGTVEVPTTPAHTHIHTHTSAGATDAASFGDSGGSPGVVSSLNAVCREWRGMRRGQGQGRGQGEGVKSREERGEVIPSRGAEY</sequence>
<dbReference type="AlphaFoldDB" id="A0AAW0W2L8"/>
<accession>A0AAW0W2L8</accession>
<evidence type="ECO:0000256" key="1">
    <source>
        <dbReference type="SAM" id="MobiDB-lite"/>
    </source>
</evidence>